<dbReference type="AlphaFoldDB" id="A0A5A7RL76"/>
<comment type="caution">
    <text evidence="2">The sequence shown here is derived from an EMBL/GenBank/DDBJ whole genome shotgun (WGS) entry which is preliminary data.</text>
</comment>
<feature type="transmembrane region" description="Helical" evidence="1">
    <location>
        <begin position="59"/>
        <end position="80"/>
    </location>
</feature>
<proteinExistence type="predicted"/>
<evidence type="ECO:0000313" key="3">
    <source>
        <dbReference type="Proteomes" id="UP000325081"/>
    </source>
</evidence>
<reference evidence="3" key="1">
    <citation type="journal article" date="2019" name="Curr. Biol.">
        <title>Genome Sequence of Striga asiatica Provides Insight into the Evolution of Plant Parasitism.</title>
        <authorList>
            <person name="Yoshida S."/>
            <person name="Kim S."/>
            <person name="Wafula E.K."/>
            <person name="Tanskanen J."/>
            <person name="Kim Y.M."/>
            <person name="Honaas L."/>
            <person name="Yang Z."/>
            <person name="Spallek T."/>
            <person name="Conn C.E."/>
            <person name="Ichihashi Y."/>
            <person name="Cheong K."/>
            <person name="Cui S."/>
            <person name="Der J.P."/>
            <person name="Gundlach H."/>
            <person name="Jiao Y."/>
            <person name="Hori C."/>
            <person name="Ishida J.K."/>
            <person name="Kasahara H."/>
            <person name="Kiba T."/>
            <person name="Kim M.S."/>
            <person name="Koo N."/>
            <person name="Laohavisit A."/>
            <person name="Lee Y.H."/>
            <person name="Lumba S."/>
            <person name="McCourt P."/>
            <person name="Mortimer J.C."/>
            <person name="Mutuku J.M."/>
            <person name="Nomura T."/>
            <person name="Sasaki-Sekimoto Y."/>
            <person name="Seto Y."/>
            <person name="Wang Y."/>
            <person name="Wakatake T."/>
            <person name="Sakakibara H."/>
            <person name="Demura T."/>
            <person name="Yamaguchi S."/>
            <person name="Yoneyama K."/>
            <person name="Manabe R.I."/>
            <person name="Nelson D.C."/>
            <person name="Schulman A.H."/>
            <person name="Timko M.P."/>
            <person name="dePamphilis C.W."/>
            <person name="Choi D."/>
            <person name="Shirasu K."/>
        </authorList>
    </citation>
    <scope>NUCLEOTIDE SEQUENCE [LARGE SCALE GENOMIC DNA]</scope>
    <source>
        <strain evidence="3">cv. UVA1</strain>
    </source>
</reference>
<keyword evidence="1" id="KW-0472">Membrane</keyword>
<keyword evidence="1" id="KW-0812">Transmembrane</keyword>
<name>A0A5A7RL76_STRAF</name>
<keyword evidence="3" id="KW-1185">Reference proteome</keyword>
<dbReference type="Proteomes" id="UP000325081">
    <property type="component" value="Unassembled WGS sequence"/>
</dbReference>
<dbReference type="EMBL" id="BKCP01013625">
    <property type="protein sequence ID" value="GER57836.1"/>
    <property type="molecule type" value="Genomic_DNA"/>
</dbReference>
<sequence length="158" mass="18078">MKKNTNLLALLPSRSLRVVEHVRIRQSRQVPPHLISTTPNPLELRQAIRYAQHIAIQPILLLFLRLFLIFFLLGLSFHLLHPGRNVPKDLVYDPTNLLHVTCLHVFNSRAPSHTSVHVLLQLPTPLLPVEPAQLRLCLQYALLSESFLIHHLPSPFSL</sequence>
<evidence type="ECO:0000313" key="2">
    <source>
        <dbReference type="EMBL" id="GER57836.1"/>
    </source>
</evidence>
<accession>A0A5A7RL76</accession>
<keyword evidence="1" id="KW-1133">Transmembrane helix</keyword>
<evidence type="ECO:0000256" key="1">
    <source>
        <dbReference type="SAM" id="Phobius"/>
    </source>
</evidence>
<organism evidence="2 3">
    <name type="scientific">Striga asiatica</name>
    <name type="common">Asiatic witchweed</name>
    <name type="synonym">Buchnera asiatica</name>
    <dbReference type="NCBI Taxonomy" id="4170"/>
    <lineage>
        <taxon>Eukaryota</taxon>
        <taxon>Viridiplantae</taxon>
        <taxon>Streptophyta</taxon>
        <taxon>Embryophyta</taxon>
        <taxon>Tracheophyta</taxon>
        <taxon>Spermatophyta</taxon>
        <taxon>Magnoliopsida</taxon>
        <taxon>eudicotyledons</taxon>
        <taxon>Gunneridae</taxon>
        <taxon>Pentapetalae</taxon>
        <taxon>asterids</taxon>
        <taxon>lamiids</taxon>
        <taxon>Lamiales</taxon>
        <taxon>Orobanchaceae</taxon>
        <taxon>Buchnereae</taxon>
        <taxon>Striga</taxon>
    </lineage>
</organism>
<gene>
    <name evidence="2" type="ORF">STAS_35666</name>
</gene>
<protein>
    <submittedName>
        <fullName evidence="2">Orotidine 5'-phosphate decarboxylase</fullName>
    </submittedName>
</protein>